<dbReference type="RefSeq" id="XP_024323719.1">
    <property type="nucleotide sequence ID" value="XM_024469945.1"/>
</dbReference>
<sequence length="183" mass="20604">MAQAQSPTIQVEETQYDANKEPYVLTPATPCTRPDPAQTPPLGPVPTLPSQVPVPQSPSQESDDGSSEHSGDGSGEERCEEEKVDPHVLPQFDWERLEAEYLTSMNRANDVEAKLGDEFRALANFFAQWSNVSLAQDEERAAKRFRTRQEHVYHSEDKFSKKKEHHEEVVMALKSMMALLHGN</sequence>
<feature type="compositionally biased region" description="Low complexity" evidence="1">
    <location>
        <begin position="48"/>
        <end position="60"/>
    </location>
</feature>
<feature type="compositionally biased region" description="Polar residues" evidence="1">
    <location>
        <begin position="1"/>
        <end position="17"/>
    </location>
</feature>
<gene>
    <name evidence="2" type="ORF">VC83_06344</name>
</gene>
<proteinExistence type="predicted"/>
<dbReference type="Proteomes" id="UP000077154">
    <property type="component" value="Unassembled WGS sequence"/>
</dbReference>
<dbReference type="OrthoDB" id="5335351at2759"/>
<dbReference type="EMBL" id="KV441397">
    <property type="protein sequence ID" value="OAF58434.1"/>
    <property type="molecule type" value="Genomic_DNA"/>
</dbReference>
<feature type="compositionally biased region" description="Basic and acidic residues" evidence="1">
    <location>
        <begin position="66"/>
        <end position="86"/>
    </location>
</feature>
<dbReference type="AlphaFoldDB" id="A0A177ABD3"/>
<evidence type="ECO:0000256" key="1">
    <source>
        <dbReference type="SAM" id="MobiDB-lite"/>
    </source>
</evidence>
<feature type="compositionally biased region" description="Pro residues" evidence="1">
    <location>
        <begin position="37"/>
        <end position="47"/>
    </location>
</feature>
<evidence type="ECO:0000313" key="2">
    <source>
        <dbReference type="EMBL" id="OAF58434.1"/>
    </source>
</evidence>
<feature type="region of interest" description="Disordered" evidence="1">
    <location>
        <begin position="1"/>
        <end position="87"/>
    </location>
</feature>
<organism evidence="2">
    <name type="scientific">Pseudogymnoascus destructans</name>
    <dbReference type="NCBI Taxonomy" id="655981"/>
    <lineage>
        <taxon>Eukaryota</taxon>
        <taxon>Fungi</taxon>
        <taxon>Dikarya</taxon>
        <taxon>Ascomycota</taxon>
        <taxon>Pezizomycotina</taxon>
        <taxon>Leotiomycetes</taxon>
        <taxon>Thelebolales</taxon>
        <taxon>Thelebolaceae</taxon>
        <taxon>Pseudogymnoascus</taxon>
    </lineage>
</organism>
<protein>
    <submittedName>
        <fullName evidence="2">Uncharacterized protein</fullName>
    </submittedName>
</protein>
<reference evidence="2" key="1">
    <citation type="submission" date="2016-03" db="EMBL/GenBank/DDBJ databases">
        <title>Updated assembly of Pseudogymnoascus destructans, the fungus causing white-nose syndrome of bats.</title>
        <authorList>
            <person name="Palmer J.M."/>
            <person name="Drees K.P."/>
            <person name="Foster J.T."/>
            <person name="Lindner D.L."/>
        </authorList>
    </citation>
    <scope>NUCLEOTIDE SEQUENCE [LARGE SCALE GENOMIC DNA]</scope>
    <source>
        <strain evidence="2">20631-21</strain>
    </source>
</reference>
<dbReference type="VEuPathDB" id="FungiDB:GMDG_07306"/>
<name>A0A177ABD3_9PEZI</name>
<accession>A0A177ABD3</accession>
<dbReference type="GeneID" id="36289404"/>